<dbReference type="InterPro" id="IPR055417">
    <property type="entry name" value="UFD1_N1"/>
</dbReference>
<proteinExistence type="inferred from homology"/>
<comment type="caution">
    <text evidence="6">The sequence shown here is derived from an EMBL/GenBank/DDBJ whole genome shotgun (WGS) entry which is preliminary data.</text>
</comment>
<reference evidence="6 7" key="1">
    <citation type="journal article" date="2024" name="G3 (Bethesda)">
        <title>Genome assembly of Hibiscus sabdariffa L. provides insights into metabolisms of medicinal natural products.</title>
        <authorList>
            <person name="Kim T."/>
        </authorList>
    </citation>
    <scope>NUCLEOTIDE SEQUENCE [LARGE SCALE GENOMIC DNA]</scope>
    <source>
        <strain evidence="6">TK-2024</strain>
        <tissue evidence="6">Old leaves</tissue>
    </source>
</reference>
<evidence type="ECO:0000259" key="5">
    <source>
        <dbReference type="SMART" id="SM00316"/>
    </source>
</evidence>
<dbReference type="CDD" id="cd05789">
    <property type="entry name" value="S1_Rrp4"/>
    <property type="match status" value="1"/>
</dbReference>
<gene>
    <name evidence="6" type="ORF">V6N12_019776</name>
</gene>
<dbReference type="SMART" id="SM00316">
    <property type="entry name" value="S1"/>
    <property type="match status" value="1"/>
</dbReference>
<dbReference type="InterPro" id="IPR042299">
    <property type="entry name" value="Ufd1-like_Nn"/>
</dbReference>
<dbReference type="EMBL" id="JBBPBM010000228">
    <property type="protein sequence ID" value="KAK8499785.1"/>
    <property type="molecule type" value="Genomic_DNA"/>
</dbReference>
<dbReference type="SUPFAM" id="SSF110324">
    <property type="entry name" value="Ribosomal L27 protein-like"/>
    <property type="match status" value="1"/>
</dbReference>
<keyword evidence="4" id="KW-0694">RNA-binding</keyword>
<keyword evidence="7" id="KW-1185">Reference proteome</keyword>
<dbReference type="InterPro" id="IPR004088">
    <property type="entry name" value="KH_dom_type_1"/>
</dbReference>
<dbReference type="PANTHER" id="PTHR21321:SF4">
    <property type="entry name" value="EXOSOME COMPLEX COMPONENT RRP4"/>
    <property type="match status" value="1"/>
</dbReference>
<evidence type="ECO:0000256" key="4">
    <source>
        <dbReference type="ARBA" id="ARBA00022884"/>
    </source>
</evidence>
<dbReference type="InterPro" id="IPR003029">
    <property type="entry name" value="S1_domain"/>
</dbReference>
<protein>
    <recommendedName>
        <fullName evidence="5">S1 motif domain-containing protein</fullName>
    </recommendedName>
</protein>
<evidence type="ECO:0000256" key="3">
    <source>
        <dbReference type="ARBA" id="ARBA00022835"/>
    </source>
</evidence>
<evidence type="ECO:0000313" key="7">
    <source>
        <dbReference type="Proteomes" id="UP001472677"/>
    </source>
</evidence>
<dbReference type="Pfam" id="PF03152">
    <property type="entry name" value="UFD1_N1"/>
    <property type="match status" value="1"/>
</dbReference>
<sequence length="584" mass="66547">MLAITNGALSTVGNHLTEWVSKHNLQRISNLSFDPGTGRSETTFFDRYGYHGTSFEQSYRCYHASFIVKPQIESGDKIIMSPSVVDHLASLHIDYPMLFELHNDVAERASYCGVVKFITEEGVIYMDYWMMDNLLLQEGDIVKVKNVKLKSFTLEHGATNFGIAIVMNNDVREKITTMKQEVKPTKAPNLMTKDPNLVEIKSNNKKDDAIGVYGAFLRKPNSMLHQTIRTLQLHNISKIHCQDRNNSVGLFLKDFKVEVRLKKMRGLQLPLSQTQRIRLQRAFEKLQSLSSKVNSDASVTVADTIPVNYEDAFLKGHGTTDLNGELVATVCGVVERINKLVYVRGLRARYKPEVGDIIVGRVVEVAQKRWRLEINFTQDAILMLSSMNMPDGIQRRRTALDELNMRGIFEENDVVCAEVRNFQHDGSLQLQARSQKYGKLEKGQLLRIDPYLVKKSKLHFHHLEQFGIDLILGRNGFIWVGEHVETRDSMVVDQANSSQQSMVLEEKDQTHIPLEMRQNICRIANAVRVLSTLGFSIDADLIMETVELSSSLKIDIHDMLGSEFHVLVAEREAERRSLMGKRRR</sequence>
<evidence type="ECO:0000313" key="6">
    <source>
        <dbReference type="EMBL" id="KAK8499785.1"/>
    </source>
</evidence>
<dbReference type="Proteomes" id="UP001472677">
    <property type="component" value="Unassembled WGS sequence"/>
</dbReference>
<dbReference type="PANTHER" id="PTHR21321">
    <property type="entry name" value="PNAS-3 RELATED"/>
    <property type="match status" value="1"/>
</dbReference>
<dbReference type="Pfam" id="PF15985">
    <property type="entry name" value="KH_6"/>
    <property type="match status" value="1"/>
</dbReference>
<organism evidence="6 7">
    <name type="scientific">Hibiscus sabdariffa</name>
    <name type="common">roselle</name>
    <dbReference type="NCBI Taxonomy" id="183260"/>
    <lineage>
        <taxon>Eukaryota</taxon>
        <taxon>Viridiplantae</taxon>
        <taxon>Streptophyta</taxon>
        <taxon>Embryophyta</taxon>
        <taxon>Tracheophyta</taxon>
        <taxon>Spermatophyta</taxon>
        <taxon>Magnoliopsida</taxon>
        <taxon>eudicotyledons</taxon>
        <taxon>Gunneridae</taxon>
        <taxon>Pentapetalae</taxon>
        <taxon>rosids</taxon>
        <taxon>malvids</taxon>
        <taxon>Malvales</taxon>
        <taxon>Malvaceae</taxon>
        <taxon>Malvoideae</taxon>
        <taxon>Hibiscus</taxon>
    </lineage>
</organism>
<accession>A0ABR2AZI2</accession>
<dbReference type="Gene3D" id="2.40.50.100">
    <property type="match status" value="1"/>
</dbReference>
<comment type="subcellular location">
    <subcellularLocation>
        <location evidence="1">Nucleus</location>
    </subcellularLocation>
</comment>
<dbReference type="Pfam" id="PF21266">
    <property type="entry name" value="S1_RRP4"/>
    <property type="match status" value="1"/>
</dbReference>
<evidence type="ECO:0000256" key="2">
    <source>
        <dbReference type="ARBA" id="ARBA00009155"/>
    </source>
</evidence>
<dbReference type="SUPFAM" id="SSF50249">
    <property type="entry name" value="Nucleic acid-binding proteins"/>
    <property type="match status" value="1"/>
</dbReference>
<name>A0ABR2AZI2_9ROSI</name>
<dbReference type="Gene3D" id="2.40.40.50">
    <property type="entry name" value="Ubiquitin fusion degradation protein UFD1, N-terminal domain"/>
    <property type="match status" value="1"/>
</dbReference>
<dbReference type="InterPro" id="IPR026699">
    <property type="entry name" value="Exosome_RNA_bind1/RRP40/RRP4"/>
</dbReference>
<evidence type="ECO:0000256" key="1">
    <source>
        <dbReference type="ARBA" id="ARBA00004123"/>
    </source>
</evidence>
<dbReference type="CDD" id="cd22525">
    <property type="entry name" value="KH-I_Rrp4_eukar"/>
    <property type="match status" value="1"/>
</dbReference>
<dbReference type="SUPFAM" id="SSF54791">
    <property type="entry name" value="Eukaryotic type KH-domain (KH-domain type I)"/>
    <property type="match status" value="1"/>
</dbReference>
<keyword evidence="3" id="KW-0271">Exosome</keyword>
<comment type="similarity">
    <text evidence="2">Belongs to the RRP4 family.</text>
</comment>
<dbReference type="InterPro" id="IPR048565">
    <property type="entry name" value="S1_RRP4"/>
</dbReference>
<dbReference type="Gene3D" id="2.40.50.140">
    <property type="entry name" value="Nucleic acid-binding proteins"/>
    <property type="match status" value="1"/>
</dbReference>
<feature type="domain" description="S1 motif" evidence="5">
    <location>
        <begin position="353"/>
        <end position="433"/>
    </location>
</feature>
<dbReference type="InterPro" id="IPR036612">
    <property type="entry name" value="KH_dom_type_1_sf"/>
</dbReference>
<dbReference type="InterPro" id="IPR012340">
    <property type="entry name" value="NA-bd_OB-fold"/>
</dbReference>